<dbReference type="GO" id="GO:0010468">
    <property type="term" value="P:regulation of gene expression"/>
    <property type="evidence" value="ECO:0007669"/>
    <property type="project" value="TreeGrafter"/>
</dbReference>
<feature type="domain" description="C2H2-type" evidence="8">
    <location>
        <begin position="718"/>
        <end position="745"/>
    </location>
</feature>
<comment type="subcellular location">
    <subcellularLocation>
        <location evidence="1">Nucleus</location>
    </subcellularLocation>
</comment>
<feature type="domain" description="C2H2-type" evidence="8">
    <location>
        <begin position="746"/>
        <end position="773"/>
    </location>
</feature>
<dbReference type="FunFam" id="3.30.160.60:FF:000340">
    <property type="entry name" value="zinc finger protein 473 isoform X1"/>
    <property type="match status" value="1"/>
</dbReference>
<evidence type="ECO:0000256" key="4">
    <source>
        <dbReference type="ARBA" id="ARBA00022771"/>
    </source>
</evidence>
<accession>A0A0N4V415</accession>
<dbReference type="SMART" id="SM00355">
    <property type="entry name" value="ZnF_C2H2"/>
    <property type="match status" value="17"/>
</dbReference>
<dbReference type="InterPro" id="IPR036236">
    <property type="entry name" value="Znf_C2H2_sf"/>
</dbReference>
<proteinExistence type="predicted"/>
<dbReference type="STRING" id="51028.A0A0N4V415"/>
<dbReference type="OrthoDB" id="6077919at2759"/>
<dbReference type="Proteomes" id="UP000274131">
    <property type="component" value="Unassembled WGS sequence"/>
</dbReference>
<keyword evidence="2" id="KW-0479">Metal-binding</keyword>
<evidence type="ECO:0000256" key="1">
    <source>
        <dbReference type="ARBA" id="ARBA00004123"/>
    </source>
</evidence>
<evidence type="ECO:0000313" key="11">
    <source>
        <dbReference type="WBParaSite" id="EVEC_0000482501-mRNA-1"/>
    </source>
</evidence>
<evidence type="ECO:0000256" key="6">
    <source>
        <dbReference type="ARBA" id="ARBA00023242"/>
    </source>
</evidence>
<dbReference type="FunFam" id="3.30.160.60:FF:000100">
    <property type="entry name" value="Zinc finger 45-like"/>
    <property type="match status" value="1"/>
</dbReference>
<reference evidence="9 10" key="2">
    <citation type="submission" date="2018-10" db="EMBL/GenBank/DDBJ databases">
        <authorList>
            <consortium name="Pathogen Informatics"/>
        </authorList>
    </citation>
    <scope>NUCLEOTIDE SEQUENCE [LARGE SCALE GENOMIC DNA]</scope>
</reference>
<feature type="domain" description="C2H2-type" evidence="8">
    <location>
        <begin position="324"/>
        <end position="351"/>
    </location>
</feature>
<feature type="domain" description="C2H2-type" evidence="8">
    <location>
        <begin position="777"/>
        <end position="805"/>
    </location>
</feature>
<feature type="domain" description="C2H2-type" evidence="8">
    <location>
        <begin position="806"/>
        <end position="836"/>
    </location>
</feature>
<sequence length="1085" mass="121940">MLVANAGGDLSVRYVVVGDEDGVDIPSTDIGSELKQSSKFCNLPGSFEAAVPHTSKPGSSAGFKVPDEVFAVSLATAENTVLVRDGLNSYESFLNTQSKDAVLGKDDTVLLDNLNTFIRCTVCDRRFTAEDYSTHVKGCFLEKEFKCKLCNEEFNKEENLTVHGMVAHSRSSLTDSQRRKCCLCGKEFSRASAYYGHLNQHFVSETLVCTICKEEFEYMALLKHHVRVSHMSAVEDCYSSSQICKRCGFLFLDKGKMEEHNLFHRKINLSHFRKNCSRIMKCSKRRKVKDNAAKQHKCEVCGKGFAKLYELTRHSVVHTKEKRFQCDQCGKKFSQKCSLQQHTKCHVSGGSSKFKCELCEATFSQAGNLRRHVSLLHRVNASSRSVFACPHCTCVFNSFQPLQVHMSKRHPEDPEVMPSVCYDASETASDLQVADQFTLAKSSNLTRHRQPPNIKRTSPGSQPVQRVILVPTAVHFGAHEQQETHQVACVRENVRRDACKSLLDLSTVGGNELNDTADALQLYQCTAPAGSSLCLRSSKEHNELHSGSKLHPAGFKFHENVRSAPQYFKCDMCPHTFKAREEYKSHFQRDHCRGSDAAVDAGMVLLKCISAAFPVLLLQFLSSEIKGMSIIRANESDGYIVVFFAVFLFSDNELTVHLSNMIIDDDHKYAVLSCEHCLASFNGCGALAEHMRAIHCSSKEDILKVLCWVKNTLFVKVHQCETCKRSFTKPCDLTRHLRIHTGEKPFGCNICGRHFRVKSTLYQHSKVHDGDRDDARHSCTLCNRSYGSNSALKLHLRLSHAGERNYKCSEITCDQRFVTQRQCNVHFRRVHMEHKGGNQGVAPLTTNLQFEETVAQLTPSKNIRFIEQSRTSAFSRLRAQDSSGDLTHIALRIRPGINNESVEIQLTALREGTHENCSVIIPLSSLHPLVSQGFPLKVPVRTQFLSTDSFLAIDATRVFKLLENKRTESMIVPLNTATDITNLPVALFASSSFATMTQTGDFIPNCLICKETFETSEQSSAHFQSEDHETAQVSLRSVPTDFCKLCLLTFDDNESWLAHTRNDHKNGELRLADNSHIQIRRRTLN</sequence>
<evidence type="ECO:0000256" key="7">
    <source>
        <dbReference type="PROSITE-ProRule" id="PRU00042"/>
    </source>
</evidence>
<dbReference type="PROSITE" id="PS00028">
    <property type="entry name" value="ZINC_FINGER_C2H2_1"/>
    <property type="match status" value="14"/>
</dbReference>
<dbReference type="EMBL" id="UXUI01007886">
    <property type="protein sequence ID" value="VDD89782.1"/>
    <property type="molecule type" value="Genomic_DNA"/>
</dbReference>
<dbReference type="InterPro" id="IPR050331">
    <property type="entry name" value="Zinc_finger"/>
</dbReference>
<dbReference type="InterPro" id="IPR013087">
    <property type="entry name" value="Znf_C2H2_type"/>
</dbReference>
<evidence type="ECO:0000313" key="10">
    <source>
        <dbReference type="Proteomes" id="UP000274131"/>
    </source>
</evidence>
<feature type="domain" description="C2H2-type" evidence="8">
    <location>
        <begin position="179"/>
        <end position="206"/>
    </location>
</feature>
<keyword evidence="6" id="KW-0539">Nucleus</keyword>
<protein>
    <submittedName>
        <fullName evidence="11">Zinc finger protein</fullName>
    </submittedName>
</protein>
<feature type="domain" description="C2H2-type" evidence="8">
    <location>
        <begin position="207"/>
        <end position="235"/>
    </location>
</feature>
<feature type="domain" description="C2H2-type" evidence="8">
    <location>
        <begin position="145"/>
        <end position="173"/>
    </location>
</feature>
<dbReference type="PROSITE" id="PS50157">
    <property type="entry name" value="ZINC_FINGER_C2H2_2"/>
    <property type="match status" value="11"/>
</dbReference>
<dbReference type="PANTHER" id="PTHR16515">
    <property type="entry name" value="PR DOMAIN ZINC FINGER PROTEIN"/>
    <property type="match status" value="1"/>
</dbReference>
<evidence type="ECO:0000313" key="9">
    <source>
        <dbReference type="EMBL" id="VDD89782.1"/>
    </source>
</evidence>
<evidence type="ECO:0000256" key="3">
    <source>
        <dbReference type="ARBA" id="ARBA00022737"/>
    </source>
</evidence>
<keyword evidence="5" id="KW-0862">Zinc</keyword>
<name>A0A0N4V415_ENTVE</name>
<feature type="domain" description="C2H2-type" evidence="8">
    <location>
        <begin position="672"/>
        <end position="700"/>
    </location>
</feature>
<dbReference type="WBParaSite" id="EVEC_0000482501-mRNA-1">
    <property type="protein sequence ID" value="EVEC_0000482501-mRNA-1"/>
    <property type="gene ID" value="EVEC_0000482501"/>
</dbReference>
<dbReference type="AlphaFoldDB" id="A0A0N4V415"/>
<keyword evidence="3" id="KW-0677">Repeat</keyword>
<dbReference type="GO" id="GO:0008270">
    <property type="term" value="F:zinc ion binding"/>
    <property type="evidence" value="ECO:0007669"/>
    <property type="project" value="UniProtKB-KW"/>
</dbReference>
<keyword evidence="10" id="KW-1185">Reference proteome</keyword>
<evidence type="ECO:0000256" key="2">
    <source>
        <dbReference type="ARBA" id="ARBA00022723"/>
    </source>
</evidence>
<feature type="domain" description="C2H2-type" evidence="8">
    <location>
        <begin position="296"/>
        <end position="323"/>
    </location>
</feature>
<organism evidence="11">
    <name type="scientific">Enterobius vermicularis</name>
    <name type="common">Human pinworm</name>
    <dbReference type="NCBI Taxonomy" id="51028"/>
    <lineage>
        <taxon>Eukaryota</taxon>
        <taxon>Metazoa</taxon>
        <taxon>Ecdysozoa</taxon>
        <taxon>Nematoda</taxon>
        <taxon>Chromadorea</taxon>
        <taxon>Rhabditida</taxon>
        <taxon>Spirurina</taxon>
        <taxon>Oxyuridomorpha</taxon>
        <taxon>Oxyuroidea</taxon>
        <taxon>Oxyuridae</taxon>
        <taxon>Enterobius</taxon>
    </lineage>
</organism>
<evidence type="ECO:0000256" key="5">
    <source>
        <dbReference type="ARBA" id="ARBA00022833"/>
    </source>
</evidence>
<dbReference type="SUPFAM" id="SSF57667">
    <property type="entry name" value="beta-beta-alpha zinc fingers"/>
    <property type="match status" value="5"/>
</dbReference>
<gene>
    <name evidence="9" type="ORF">EVEC_LOCUS4533</name>
</gene>
<dbReference type="GO" id="GO:0005634">
    <property type="term" value="C:nucleus"/>
    <property type="evidence" value="ECO:0007669"/>
    <property type="project" value="UniProtKB-SubCell"/>
</dbReference>
<dbReference type="PANTHER" id="PTHR16515:SF66">
    <property type="entry name" value="C2H2-TYPE DOMAIN-CONTAINING PROTEIN"/>
    <property type="match status" value="1"/>
</dbReference>
<feature type="domain" description="C2H2-type" evidence="8">
    <location>
        <begin position="354"/>
        <end position="377"/>
    </location>
</feature>
<dbReference type="FunFam" id="3.30.160.60:FF:000557">
    <property type="entry name" value="zinc finger and SCAN domain-containing protein 29"/>
    <property type="match status" value="1"/>
</dbReference>
<keyword evidence="4 7" id="KW-0863">Zinc-finger</keyword>
<dbReference type="Pfam" id="PF00096">
    <property type="entry name" value="zf-C2H2"/>
    <property type="match status" value="4"/>
</dbReference>
<dbReference type="Gene3D" id="3.30.160.60">
    <property type="entry name" value="Classic Zinc Finger"/>
    <property type="match status" value="8"/>
</dbReference>
<reference evidence="11" key="1">
    <citation type="submission" date="2017-02" db="UniProtKB">
        <authorList>
            <consortium name="WormBaseParasite"/>
        </authorList>
    </citation>
    <scope>IDENTIFICATION</scope>
</reference>
<evidence type="ECO:0000259" key="8">
    <source>
        <dbReference type="PROSITE" id="PS50157"/>
    </source>
</evidence>